<dbReference type="InterPro" id="IPR005467">
    <property type="entry name" value="His_kinase_dom"/>
</dbReference>
<keyword evidence="5" id="KW-0808">Transferase</keyword>
<evidence type="ECO:0000259" key="16">
    <source>
        <dbReference type="PROSITE" id="PS50885"/>
    </source>
</evidence>
<evidence type="ECO:0000256" key="2">
    <source>
        <dbReference type="ARBA" id="ARBA00004370"/>
    </source>
</evidence>
<dbReference type="InterPro" id="IPR011006">
    <property type="entry name" value="CheY-like_superfamily"/>
</dbReference>
<dbReference type="EC" id="2.7.13.3" evidence="3"/>
<evidence type="ECO:0000256" key="6">
    <source>
        <dbReference type="ARBA" id="ARBA00022741"/>
    </source>
</evidence>
<feature type="domain" description="Histidine kinase" evidence="14">
    <location>
        <begin position="289"/>
        <end position="506"/>
    </location>
</feature>
<evidence type="ECO:0000256" key="1">
    <source>
        <dbReference type="ARBA" id="ARBA00000085"/>
    </source>
</evidence>
<evidence type="ECO:0000256" key="4">
    <source>
        <dbReference type="ARBA" id="ARBA00022553"/>
    </source>
</evidence>
<comment type="catalytic activity">
    <reaction evidence="1">
        <text>ATP + protein L-histidine = ADP + protein N-phospho-L-histidine.</text>
        <dbReference type="EC" id="2.7.13.3"/>
    </reaction>
</comment>
<comment type="subcellular location">
    <subcellularLocation>
        <location evidence="2">Membrane</location>
    </subcellularLocation>
</comment>
<evidence type="ECO:0000256" key="9">
    <source>
        <dbReference type="ARBA" id="ARBA00023012"/>
    </source>
</evidence>
<evidence type="ECO:0000256" key="7">
    <source>
        <dbReference type="ARBA" id="ARBA00022777"/>
    </source>
</evidence>
<dbReference type="InterPro" id="IPR004358">
    <property type="entry name" value="Sig_transdc_His_kin-like_C"/>
</dbReference>
<dbReference type="FunFam" id="3.30.565.10:FF:000010">
    <property type="entry name" value="Sensor histidine kinase RcsC"/>
    <property type="match status" value="1"/>
</dbReference>
<keyword evidence="13" id="KW-1133">Transmembrane helix</keyword>
<keyword evidence="9" id="KW-0902">Two-component regulatory system</keyword>
<dbReference type="Gene3D" id="3.30.565.10">
    <property type="entry name" value="Histidine kinase-like ATPase, C-terminal domain"/>
    <property type="match status" value="1"/>
</dbReference>
<feature type="domain" description="HAMP" evidence="16">
    <location>
        <begin position="196"/>
        <end position="249"/>
    </location>
</feature>
<evidence type="ECO:0000256" key="3">
    <source>
        <dbReference type="ARBA" id="ARBA00012438"/>
    </source>
</evidence>
<dbReference type="Pfam" id="PF17152">
    <property type="entry name" value="CHASE8"/>
    <property type="match status" value="1"/>
</dbReference>
<name>A0A2N9YG32_9GAMM</name>
<dbReference type="PANTHER" id="PTHR43047">
    <property type="entry name" value="TWO-COMPONENT HISTIDINE PROTEIN KINASE"/>
    <property type="match status" value="1"/>
</dbReference>
<dbReference type="Proteomes" id="UP000234271">
    <property type="component" value="Chromosome"/>
</dbReference>
<feature type="transmembrane region" description="Helical" evidence="13">
    <location>
        <begin position="20"/>
        <end position="39"/>
    </location>
</feature>
<dbReference type="InterPro" id="IPR036890">
    <property type="entry name" value="HATPase_C_sf"/>
</dbReference>
<dbReference type="Pfam" id="PF00512">
    <property type="entry name" value="HisKA"/>
    <property type="match status" value="1"/>
</dbReference>
<sequence length="738" mass="83670">MQVGKMLLLRDISIKSKLRFIILLTSGFVLLLASTAFIVNEMLTFRRSMVQDLFTLADLVGLNSSAGLLFNDSSVAKETLNSLKVNKHIVGAYIFTANQGVFAQYAREKTIAGEPDLSVLRRLAKEVDNSEIYFFKDDYVEVYKDIYYEKDHVGTTYLRSDLLELNERISWIAMITAVVLLVSLLFAFLLASRLQRVVTKPIDNLLHTMQNVSEQNDYTLRGRKISNDELGELVDGFNRMLQQIEGRNKELAKYREHLEDMVIDRTTELAEARDQALAANRAKSIFLANMSHEIRTPMNAMLGYTQILQRDTKLTEEQRQFLQTILNSGNHLLGLINDILDISKIEAGAMELREENFFLNDFINDIATMFKMRCEQKRLGWRVENPVSIETMVYADQGKLRQVMINLLGNAVKFTDHGEVVLRIHTLDEDNFYCFDVIDTGAGIDSSALENIFEPFQQDTAGLEKGGTGLGLAITKRQIDLMNGKISVVSEQGKGSTFSVYLPLPEGVGDVLKEVEEQRINHLAEGYNVVALVVDDIKENRDILSYFLTEIGVEVHEAVNGQDALDKIQAKMPDIVLMDIRMPVMDGMIAIQHILERYAEKMPICIAISASTLRHQTQPLLDAGFHDFISKPFRFQAICTCLVRFLQVEFEYKEVVQEPEPLSVVAETDFSQFTLPHALHNRLREAAELNDLTDLEVVLQELNQGDDTQRQLAQAFQPLLANYDIDGILERLGNIQYV</sequence>
<dbReference type="CDD" id="cd16922">
    <property type="entry name" value="HATPase_EvgS-ArcB-TorS-like"/>
    <property type="match status" value="1"/>
</dbReference>
<dbReference type="Gene3D" id="1.10.287.130">
    <property type="match status" value="1"/>
</dbReference>
<dbReference type="SMART" id="SM00304">
    <property type="entry name" value="HAMP"/>
    <property type="match status" value="1"/>
</dbReference>
<accession>A0A2N9YG32</accession>
<dbReference type="Pfam" id="PF00672">
    <property type="entry name" value="HAMP"/>
    <property type="match status" value="1"/>
</dbReference>
<keyword evidence="7" id="KW-0418">Kinase</keyword>
<dbReference type="SUPFAM" id="SSF55874">
    <property type="entry name" value="ATPase domain of HSP90 chaperone/DNA topoisomerase II/histidine kinase"/>
    <property type="match status" value="1"/>
</dbReference>
<dbReference type="EMBL" id="CP018889">
    <property type="protein sequence ID" value="AUI69531.2"/>
    <property type="molecule type" value="Genomic_DNA"/>
</dbReference>
<evidence type="ECO:0000259" key="14">
    <source>
        <dbReference type="PROSITE" id="PS50109"/>
    </source>
</evidence>
<gene>
    <name evidence="17" type="ORF">BLE401_13075</name>
</gene>
<dbReference type="InterPro" id="IPR003594">
    <property type="entry name" value="HATPase_dom"/>
</dbReference>
<organism evidence="17 18">
    <name type="scientific">Beggiatoa leptomitoformis</name>
    <dbReference type="NCBI Taxonomy" id="288004"/>
    <lineage>
        <taxon>Bacteria</taxon>
        <taxon>Pseudomonadati</taxon>
        <taxon>Pseudomonadota</taxon>
        <taxon>Gammaproteobacteria</taxon>
        <taxon>Thiotrichales</taxon>
        <taxon>Thiotrichaceae</taxon>
        <taxon>Beggiatoa</taxon>
    </lineage>
</organism>
<dbReference type="GO" id="GO:0005886">
    <property type="term" value="C:plasma membrane"/>
    <property type="evidence" value="ECO:0007669"/>
    <property type="project" value="TreeGrafter"/>
</dbReference>
<dbReference type="PROSITE" id="PS50109">
    <property type="entry name" value="HIS_KIN"/>
    <property type="match status" value="1"/>
</dbReference>
<evidence type="ECO:0000256" key="10">
    <source>
        <dbReference type="ARBA" id="ARBA00023136"/>
    </source>
</evidence>
<keyword evidence="13" id="KW-0812">Transmembrane</keyword>
<dbReference type="PANTHER" id="PTHR43047:SF72">
    <property type="entry name" value="OSMOSENSING HISTIDINE PROTEIN KINASE SLN1"/>
    <property type="match status" value="1"/>
</dbReference>
<feature type="modified residue" description="4-aspartylphosphate" evidence="12">
    <location>
        <position position="579"/>
    </location>
</feature>
<dbReference type="PROSITE" id="PS50110">
    <property type="entry name" value="RESPONSE_REGULATORY"/>
    <property type="match status" value="1"/>
</dbReference>
<dbReference type="InterPro" id="IPR001789">
    <property type="entry name" value="Sig_transdc_resp-reg_receiver"/>
</dbReference>
<keyword evidence="6" id="KW-0547">Nucleotide-binding</keyword>
<keyword evidence="8" id="KW-0067">ATP-binding</keyword>
<dbReference type="InterPro" id="IPR003660">
    <property type="entry name" value="HAMP_dom"/>
</dbReference>
<dbReference type="GO" id="GO:0005524">
    <property type="term" value="F:ATP binding"/>
    <property type="evidence" value="ECO:0007669"/>
    <property type="project" value="UniProtKB-KW"/>
</dbReference>
<dbReference type="GO" id="GO:0000155">
    <property type="term" value="F:phosphorelay sensor kinase activity"/>
    <property type="evidence" value="ECO:0007669"/>
    <property type="project" value="InterPro"/>
</dbReference>
<evidence type="ECO:0000259" key="15">
    <source>
        <dbReference type="PROSITE" id="PS50110"/>
    </source>
</evidence>
<proteinExistence type="predicted"/>
<dbReference type="STRING" id="288004.AL038_11195"/>
<dbReference type="GO" id="GO:0009927">
    <property type="term" value="F:histidine phosphotransfer kinase activity"/>
    <property type="evidence" value="ECO:0007669"/>
    <property type="project" value="TreeGrafter"/>
</dbReference>
<dbReference type="FunFam" id="1.10.287.130:FF:000038">
    <property type="entry name" value="Sensory transduction histidine kinase"/>
    <property type="match status" value="1"/>
</dbReference>
<dbReference type="InterPro" id="IPR036097">
    <property type="entry name" value="HisK_dim/P_sf"/>
</dbReference>
<dbReference type="Pfam" id="PF00072">
    <property type="entry name" value="Response_reg"/>
    <property type="match status" value="1"/>
</dbReference>
<dbReference type="InterPro" id="IPR003661">
    <property type="entry name" value="HisK_dim/P_dom"/>
</dbReference>
<evidence type="ECO:0000256" key="13">
    <source>
        <dbReference type="SAM" id="Phobius"/>
    </source>
</evidence>
<evidence type="ECO:0000256" key="12">
    <source>
        <dbReference type="PROSITE-ProRule" id="PRU00169"/>
    </source>
</evidence>
<dbReference type="AlphaFoldDB" id="A0A2N9YG32"/>
<dbReference type="SUPFAM" id="SSF158472">
    <property type="entry name" value="HAMP domain-like"/>
    <property type="match status" value="1"/>
</dbReference>
<dbReference type="InterPro" id="IPR033417">
    <property type="entry name" value="CHASE8"/>
</dbReference>
<dbReference type="Gene3D" id="3.40.50.2300">
    <property type="match status" value="1"/>
</dbReference>
<dbReference type="PRINTS" id="PR00344">
    <property type="entry name" value="BCTRLSENSOR"/>
</dbReference>
<keyword evidence="18" id="KW-1185">Reference proteome</keyword>
<dbReference type="CDD" id="cd00082">
    <property type="entry name" value="HisKA"/>
    <property type="match status" value="1"/>
</dbReference>
<feature type="domain" description="Response regulatory" evidence="15">
    <location>
        <begin position="530"/>
        <end position="646"/>
    </location>
</feature>
<feature type="transmembrane region" description="Helical" evidence="13">
    <location>
        <begin position="169"/>
        <end position="191"/>
    </location>
</feature>
<keyword evidence="4 12" id="KW-0597">Phosphoprotein</keyword>
<dbReference type="CDD" id="cd17546">
    <property type="entry name" value="REC_hyHK_CKI1_RcsC-like"/>
    <property type="match status" value="1"/>
</dbReference>
<evidence type="ECO:0000313" key="17">
    <source>
        <dbReference type="EMBL" id="AUI69531.2"/>
    </source>
</evidence>
<dbReference type="PROSITE" id="PS50885">
    <property type="entry name" value="HAMP"/>
    <property type="match status" value="1"/>
</dbReference>
<protein>
    <recommendedName>
        <fullName evidence="3">histidine kinase</fullName>
        <ecNumber evidence="3">2.7.13.3</ecNumber>
    </recommendedName>
</protein>
<keyword evidence="11" id="KW-0131">Cell cycle</keyword>
<dbReference type="SMART" id="SM00448">
    <property type="entry name" value="REC"/>
    <property type="match status" value="1"/>
</dbReference>
<evidence type="ECO:0000313" key="18">
    <source>
        <dbReference type="Proteomes" id="UP000234271"/>
    </source>
</evidence>
<dbReference type="SMART" id="SM00387">
    <property type="entry name" value="HATPase_c"/>
    <property type="match status" value="1"/>
</dbReference>
<keyword evidence="10 13" id="KW-0472">Membrane</keyword>
<dbReference type="Gene3D" id="6.10.340.10">
    <property type="match status" value="1"/>
</dbReference>
<evidence type="ECO:0000256" key="11">
    <source>
        <dbReference type="ARBA" id="ARBA00023306"/>
    </source>
</evidence>
<dbReference type="Pfam" id="PF02518">
    <property type="entry name" value="HATPase_c"/>
    <property type="match status" value="1"/>
</dbReference>
<dbReference type="SUPFAM" id="SSF52172">
    <property type="entry name" value="CheY-like"/>
    <property type="match status" value="1"/>
</dbReference>
<evidence type="ECO:0000256" key="8">
    <source>
        <dbReference type="ARBA" id="ARBA00022840"/>
    </source>
</evidence>
<dbReference type="SUPFAM" id="SSF47384">
    <property type="entry name" value="Homodimeric domain of signal transducing histidine kinase"/>
    <property type="match status" value="1"/>
</dbReference>
<dbReference type="CDD" id="cd06225">
    <property type="entry name" value="HAMP"/>
    <property type="match status" value="1"/>
</dbReference>
<reference evidence="18" key="1">
    <citation type="submission" date="2016-12" db="EMBL/GenBank/DDBJ databases">
        <title>Complete Genome Sequence of Beggiatoa leptomitiformis D-401.</title>
        <authorList>
            <person name="Fomenkov A."/>
            <person name="Vincze T."/>
            <person name="Grabovich M."/>
            <person name="Anton B.P."/>
            <person name="Dubinina G."/>
            <person name="Orlova M."/>
            <person name="Belousova E."/>
            <person name="Roberts R.J."/>
        </authorList>
    </citation>
    <scope>NUCLEOTIDE SEQUENCE [LARGE SCALE GENOMIC DNA]</scope>
    <source>
        <strain evidence="18">D-401</strain>
    </source>
</reference>
<evidence type="ECO:0000256" key="5">
    <source>
        <dbReference type="ARBA" id="ARBA00022679"/>
    </source>
</evidence>
<dbReference type="SMART" id="SM00388">
    <property type="entry name" value="HisKA"/>
    <property type="match status" value="1"/>
</dbReference>